<evidence type="ECO:0000259" key="11">
    <source>
        <dbReference type="Pfam" id="PF00749"/>
    </source>
</evidence>
<proteinExistence type="inferred from homology"/>
<evidence type="ECO:0000256" key="5">
    <source>
        <dbReference type="ARBA" id="ARBA00022741"/>
    </source>
</evidence>
<dbReference type="NCBIfam" id="NF003169">
    <property type="entry name" value="PRK04156.1"/>
    <property type="match status" value="1"/>
</dbReference>
<reference evidence="14" key="1">
    <citation type="submission" date="2014-12" db="EMBL/GenBank/DDBJ databases">
        <authorList>
            <person name="Huang H.-H."/>
            <person name="Chen S.-C."/>
            <person name="Lai M.-C."/>
        </authorList>
    </citation>
    <scope>NUCLEOTIDE SEQUENCE</scope>
    <source>
        <strain evidence="14">K1F9705b</strain>
    </source>
</reference>
<gene>
    <name evidence="10 14" type="primary">gltX</name>
    <name evidence="14" type="ORF">RJ53_02860</name>
</gene>
<dbReference type="InterPro" id="IPR020056">
    <property type="entry name" value="Rbsml_bL25/Gln-tRNA_synth_N"/>
</dbReference>
<dbReference type="InterPro" id="IPR011035">
    <property type="entry name" value="Ribosomal_bL25/Gln-tRNA_synth"/>
</dbReference>
<evidence type="ECO:0000256" key="3">
    <source>
        <dbReference type="ARBA" id="ARBA00022490"/>
    </source>
</evidence>
<dbReference type="GO" id="GO:0032991">
    <property type="term" value="C:protein-containing complex"/>
    <property type="evidence" value="ECO:0007669"/>
    <property type="project" value="UniProtKB-ARBA"/>
</dbReference>
<keyword evidence="4 10" id="KW-0436">Ligase</keyword>
<dbReference type="PRINTS" id="PR00987">
    <property type="entry name" value="TRNASYNTHGLU"/>
</dbReference>
<comment type="caution">
    <text evidence="14">The sequence shown here is derived from an EMBL/GenBank/DDBJ whole genome shotgun (WGS) entry which is preliminary data.</text>
</comment>
<evidence type="ECO:0000256" key="9">
    <source>
        <dbReference type="ARBA" id="ARBA00048351"/>
    </source>
</evidence>
<comment type="catalytic activity">
    <reaction evidence="9 10">
        <text>tRNA(Glu) + L-glutamate + ATP = L-glutamyl-tRNA(Glu) + AMP + diphosphate</text>
        <dbReference type="Rhea" id="RHEA:23540"/>
        <dbReference type="Rhea" id="RHEA-COMP:9663"/>
        <dbReference type="Rhea" id="RHEA-COMP:9680"/>
        <dbReference type="ChEBI" id="CHEBI:29985"/>
        <dbReference type="ChEBI" id="CHEBI:30616"/>
        <dbReference type="ChEBI" id="CHEBI:33019"/>
        <dbReference type="ChEBI" id="CHEBI:78442"/>
        <dbReference type="ChEBI" id="CHEBI:78520"/>
        <dbReference type="ChEBI" id="CHEBI:456215"/>
        <dbReference type="EC" id="6.1.1.17"/>
    </reaction>
</comment>
<dbReference type="InterPro" id="IPR050132">
    <property type="entry name" value="Gln/Glu-tRNA_Ligase"/>
</dbReference>
<dbReference type="PROSITE" id="PS00178">
    <property type="entry name" value="AA_TRNA_LIGASE_I"/>
    <property type="match status" value="1"/>
</dbReference>
<dbReference type="EC" id="6.1.1.17" evidence="10"/>
<protein>
    <recommendedName>
        <fullName evidence="10">Glutamate--tRNA ligase</fullName>
        <ecNumber evidence="10">6.1.1.17</ecNumber>
    </recommendedName>
    <alternativeName>
        <fullName evidence="10">Glutamyl-tRNA synthetase</fullName>
        <shortName evidence="10">GluRS</shortName>
    </alternativeName>
</protein>
<keyword evidence="5 10" id="KW-0547">Nucleotide-binding</keyword>
<dbReference type="SUPFAM" id="SSF52374">
    <property type="entry name" value="Nucleotidylyl transferase"/>
    <property type="match status" value="1"/>
</dbReference>
<evidence type="ECO:0000313" key="14">
    <source>
        <dbReference type="EMBL" id="MBR1368500.1"/>
    </source>
</evidence>
<dbReference type="PANTHER" id="PTHR43097:SF5">
    <property type="entry name" value="GLUTAMATE--TRNA LIGASE"/>
    <property type="match status" value="1"/>
</dbReference>
<evidence type="ECO:0000256" key="7">
    <source>
        <dbReference type="ARBA" id="ARBA00022917"/>
    </source>
</evidence>
<evidence type="ECO:0000259" key="12">
    <source>
        <dbReference type="Pfam" id="PF03950"/>
    </source>
</evidence>
<dbReference type="OrthoDB" id="10470at2157"/>
<dbReference type="GO" id="GO:0006424">
    <property type="term" value="P:glutamyl-tRNA aminoacylation"/>
    <property type="evidence" value="ECO:0007669"/>
    <property type="project" value="UniProtKB-UniRule"/>
</dbReference>
<evidence type="ECO:0000313" key="15">
    <source>
        <dbReference type="Proteomes" id="UP000730161"/>
    </source>
</evidence>
<evidence type="ECO:0000256" key="8">
    <source>
        <dbReference type="ARBA" id="ARBA00023146"/>
    </source>
</evidence>
<feature type="domain" description="tRNA synthetases class I (E and Q) anti-codon binding" evidence="13">
    <location>
        <begin position="496"/>
        <end position="544"/>
    </location>
</feature>
<dbReference type="InterPro" id="IPR004526">
    <property type="entry name" value="Glu-tRNA-synth_arc/euk"/>
</dbReference>
<dbReference type="GO" id="GO:0043604">
    <property type="term" value="P:amide biosynthetic process"/>
    <property type="evidence" value="ECO:0007669"/>
    <property type="project" value="TreeGrafter"/>
</dbReference>
<dbReference type="GO" id="GO:0005829">
    <property type="term" value="C:cytosol"/>
    <property type="evidence" value="ECO:0007669"/>
    <property type="project" value="TreeGrafter"/>
</dbReference>
<sequence>MGDEIRTILEQYALQNAVKHQDVPRAGAVIGAILGKHAELRSRAKELNAIIGSVLAGVEALTHEEREARLAEIAPDLIASMHEKREKSSDLPPLPDAEGGVVMRFAPNPSGPLHLGHARASILNDYYVRRYGGSYIYRIEDTDPKRVVPEAYEMVREDLEWLGIAISDIVYQSDRLGIYYEYARRIIGIGGAYVCTCEAERFRELKLAKKACPCRDLTVEENLLRWEQMLDGTFIEGEATVRIRTEIDHPDPAIRDFSAMRIVNTTLHPRVDATVYPLMNFSVAIDDHLLGMTHVIRGKDHIANTRRQKYIFDYFGWKPPHYLHYGRMSIEGLVLSTSSMHQGIADGTFTGWDDIRLGTLRAMARRGIRPEAVRAAVIEIGCGGTDISFSWDNLFAKNRELIDKGSDRYFFVQDPVHLTVKDGPEQTAHAPLYPGDEERGYRTITFNGEILIPGKEMEGNDLIRLKDLFNIRVTGENTAVYAGDSLTEIRAAKGPIIQWLPPDQTVPCRILTPEGIISGVCEAGVAGCVGETIQFERFGFVRIDAVADGCVTAYFTHR</sequence>
<dbReference type="AlphaFoldDB" id="A0A8J8B3R6"/>
<keyword evidence="3 10" id="KW-0963">Cytoplasm</keyword>
<dbReference type="EMBL" id="JWHL01000003">
    <property type="protein sequence ID" value="MBR1368500.1"/>
    <property type="molecule type" value="Genomic_DNA"/>
</dbReference>
<dbReference type="PANTHER" id="PTHR43097">
    <property type="entry name" value="GLUTAMINE-TRNA LIGASE"/>
    <property type="match status" value="1"/>
</dbReference>
<comment type="similarity">
    <text evidence="2 10">Belongs to the class-I aminoacyl-tRNA synthetase family. Glutamate--tRNA ligase type 2 subfamily.</text>
</comment>
<keyword evidence="15" id="KW-1185">Reference proteome</keyword>
<dbReference type="InterPro" id="IPR020058">
    <property type="entry name" value="Glu/Gln-tRNA-synth_Ib_cat-dom"/>
</dbReference>
<feature type="domain" description="Glutamyl/glutaminyl-tRNA synthetase class Ib anti-codon binding" evidence="12">
    <location>
        <begin position="407"/>
        <end position="476"/>
    </location>
</feature>
<dbReference type="SUPFAM" id="SSF50715">
    <property type="entry name" value="Ribosomal protein L25-like"/>
    <property type="match status" value="1"/>
</dbReference>
<comment type="function">
    <text evidence="10">Catalyzes the attachment of glutamate to tRNA(Glu) in a two-step reaction: glutamate is first activated by ATP to form Glu-AMP and then transferred to the acceptor end of tRNA(Glu).</text>
</comment>
<name>A0A8J8B3R6_9EURY</name>
<dbReference type="GO" id="GO:0004818">
    <property type="term" value="F:glutamate-tRNA ligase activity"/>
    <property type="evidence" value="ECO:0007669"/>
    <property type="project" value="UniProtKB-UniRule"/>
</dbReference>
<dbReference type="RefSeq" id="WP_211530129.1">
    <property type="nucleotide sequence ID" value="NZ_JWHL01000003.1"/>
</dbReference>
<dbReference type="Gene3D" id="2.40.240.100">
    <property type="match status" value="1"/>
</dbReference>
<feature type="short sequence motif" description="'HIGH' region" evidence="10">
    <location>
        <begin position="107"/>
        <end position="117"/>
    </location>
</feature>
<accession>A0A8J8B3R6</accession>
<dbReference type="GO" id="GO:0005524">
    <property type="term" value="F:ATP binding"/>
    <property type="evidence" value="ECO:0007669"/>
    <property type="project" value="UniProtKB-UniRule"/>
</dbReference>
<organism evidence="14 15">
    <name type="scientific">Methanocalculus chunghsingensis</name>
    <dbReference type="NCBI Taxonomy" id="156457"/>
    <lineage>
        <taxon>Archaea</taxon>
        <taxon>Methanobacteriati</taxon>
        <taxon>Methanobacteriota</taxon>
        <taxon>Stenosarchaea group</taxon>
        <taxon>Methanomicrobia</taxon>
        <taxon>Methanomicrobiales</taxon>
        <taxon>Methanocalculaceae</taxon>
        <taxon>Methanocalculus</taxon>
    </lineage>
</organism>
<keyword evidence="7 10" id="KW-0648">Protein biosynthesis</keyword>
<evidence type="ECO:0000256" key="1">
    <source>
        <dbReference type="ARBA" id="ARBA00004496"/>
    </source>
</evidence>
<evidence type="ECO:0000256" key="2">
    <source>
        <dbReference type="ARBA" id="ARBA00008927"/>
    </source>
</evidence>
<keyword evidence="8 10" id="KW-0030">Aminoacyl-tRNA synthetase</keyword>
<dbReference type="InterPro" id="IPR001412">
    <property type="entry name" value="aa-tRNA-synth_I_CS"/>
</dbReference>
<evidence type="ECO:0000256" key="6">
    <source>
        <dbReference type="ARBA" id="ARBA00022840"/>
    </source>
</evidence>
<dbReference type="NCBIfam" id="TIGR00463">
    <property type="entry name" value="gltX_arch"/>
    <property type="match status" value="1"/>
</dbReference>
<dbReference type="InterPro" id="IPR000924">
    <property type="entry name" value="Glu/Gln-tRNA-synth"/>
</dbReference>
<dbReference type="HAMAP" id="MF_02076">
    <property type="entry name" value="Glu_tRNA_synth_type2"/>
    <property type="match status" value="1"/>
</dbReference>
<evidence type="ECO:0000256" key="4">
    <source>
        <dbReference type="ARBA" id="ARBA00022598"/>
    </source>
</evidence>
<dbReference type="InterPro" id="IPR014729">
    <property type="entry name" value="Rossmann-like_a/b/a_fold"/>
</dbReference>
<dbReference type="Pfam" id="PF00749">
    <property type="entry name" value="tRNA-synt_1c"/>
    <property type="match status" value="1"/>
</dbReference>
<dbReference type="Pfam" id="PF03950">
    <property type="entry name" value="tRNA-synt_1c_C"/>
    <property type="match status" value="1"/>
</dbReference>
<dbReference type="Gene3D" id="2.40.240.10">
    <property type="entry name" value="Ribosomal Protein L25, Chain P"/>
    <property type="match status" value="1"/>
</dbReference>
<keyword evidence="6 10" id="KW-0067">ATP-binding</keyword>
<feature type="domain" description="Glutamyl/glutaminyl-tRNA synthetase class Ib catalytic" evidence="11">
    <location>
        <begin position="101"/>
        <end position="401"/>
    </location>
</feature>
<comment type="subcellular location">
    <subcellularLocation>
        <location evidence="1 10">Cytoplasm</location>
    </subcellularLocation>
</comment>
<evidence type="ECO:0000256" key="10">
    <source>
        <dbReference type="HAMAP-Rule" id="MF_02076"/>
    </source>
</evidence>
<dbReference type="Pfam" id="PF20974">
    <property type="entry name" value="tRNA-synt_1c_C2"/>
    <property type="match status" value="1"/>
</dbReference>
<dbReference type="Proteomes" id="UP000730161">
    <property type="component" value="Unassembled WGS sequence"/>
</dbReference>
<dbReference type="InterPro" id="IPR049437">
    <property type="entry name" value="tRNA-synt_1c_C2"/>
</dbReference>
<dbReference type="Gene3D" id="3.40.50.620">
    <property type="entry name" value="HUPs"/>
    <property type="match status" value="1"/>
</dbReference>
<dbReference type="InterPro" id="IPR020059">
    <property type="entry name" value="Glu/Gln-tRNA-synth_Ib_codon-bd"/>
</dbReference>
<evidence type="ECO:0000259" key="13">
    <source>
        <dbReference type="Pfam" id="PF20974"/>
    </source>
</evidence>